<feature type="compositionally biased region" description="Low complexity" evidence="3">
    <location>
        <begin position="5667"/>
        <end position="5698"/>
    </location>
</feature>
<protein>
    <recommendedName>
        <fullName evidence="9">F5/8 type C domain-containing protein</fullName>
    </recommendedName>
</protein>
<feature type="compositionally biased region" description="Polar residues" evidence="3">
    <location>
        <begin position="6328"/>
        <end position="6337"/>
    </location>
</feature>
<feature type="compositionally biased region" description="Low complexity" evidence="3">
    <location>
        <begin position="4941"/>
        <end position="4964"/>
    </location>
</feature>
<dbReference type="PROSITE" id="PS50923">
    <property type="entry name" value="SUSHI"/>
    <property type="match status" value="1"/>
</dbReference>
<feature type="domain" description="Sushi" evidence="6">
    <location>
        <begin position="1840"/>
        <end position="1910"/>
    </location>
</feature>
<evidence type="ECO:0000259" key="5">
    <source>
        <dbReference type="PROSITE" id="PS50022"/>
    </source>
</evidence>
<comment type="caution">
    <text evidence="2">Lacks conserved residue(s) required for the propagation of feature annotation.</text>
</comment>
<evidence type="ECO:0000256" key="1">
    <source>
        <dbReference type="ARBA" id="ARBA00023157"/>
    </source>
</evidence>
<feature type="region of interest" description="Disordered" evidence="3">
    <location>
        <begin position="6059"/>
        <end position="6092"/>
    </location>
</feature>
<organism evidence="7 8">
    <name type="scientific">Bugula neritina</name>
    <name type="common">Brown bryozoan</name>
    <name type="synonym">Sertularia neritina</name>
    <dbReference type="NCBI Taxonomy" id="10212"/>
    <lineage>
        <taxon>Eukaryota</taxon>
        <taxon>Metazoa</taxon>
        <taxon>Spiralia</taxon>
        <taxon>Lophotrochozoa</taxon>
        <taxon>Bryozoa</taxon>
        <taxon>Gymnolaemata</taxon>
        <taxon>Cheilostomatida</taxon>
        <taxon>Flustrina</taxon>
        <taxon>Buguloidea</taxon>
        <taxon>Bugulidae</taxon>
        <taxon>Bugula</taxon>
    </lineage>
</organism>
<feature type="region of interest" description="Disordered" evidence="3">
    <location>
        <begin position="4986"/>
        <end position="5007"/>
    </location>
</feature>
<feature type="compositionally biased region" description="Low complexity" evidence="3">
    <location>
        <begin position="5519"/>
        <end position="5551"/>
    </location>
</feature>
<evidence type="ECO:0000313" key="7">
    <source>
        <dbReference type="EMBL" id="KAF6032775.1"/>
    </source>
</evidence>
<evidence type="ECO:0008006" key="9">
    <source>
        <dbReference type="Google" id="ProtNLM"/>
    </source>
</evidence>
<feature type="region of interest" description="Disordered" evidence="3">
    <location>
        <begin position="5618"/>
        <end position="5651"/>
    </location>
</feature>
<evidence type="ECO:0000259" key="6">
    <source>
        <dbReference type="PROSITE" id="PS50923"/>
    </source>
</evidence>
<dbReference type="PANTHER" id="PTHR45713:SF6">
    <property type="entry name" value="F5_8 TYPE C DOMAIN-CONTAINING PROTEIN"/>
    <property type="match status" value="1"/>
</dbReference>
<feature type="region of interest" description="Disordered" evidence="3">
    <location>
        <begin position="6160"/>
        <end position="6188"/>
    </location>
</feature>
<reference evidence="7" key="1">
    <citation type="submission" date="2020-06" db="EMBL/GenBank/DDBJ databases">
        <title>Draft genome of Bugula neritina, a colonial animal packing powerful symbionts and potential medicines.</title>
        <authorList>
            <person name="Rayko M."/>
        </authorList>
    </citation>
    <scope>NUCLEOTIDE SEQUENCE [LARGE SCALE GENOMIC DNA]</scope>
    <source>
        <strain evidence="7">Kwan_BN1</strain>
    </source>
</reference>
<comment type="caution">
    <text evidence="7">The sequence shown here is derived from an EMBL/GenBank/DDBJ whole genome shotgun (WGS) entry which is preliminary data.</text>
</comment>
<feature type="region of interest" description="Disordered" evidence="3">
    <location>
        <begin position="5519"/>
        <end position="5553"/>
    </location>
</feature>
<feature type="region of interest" description="Disordered" evidence="3">
    <location>
        <begin position="5729"/>
        <end position="5751"/>
    </location>
</feature>
<keyword evidence="1" id="KW-1015">Disulfide bond</keyword>
<feature type="compositionally biased region" description="Low complexity" evidence="3">
    <location>
        <begin position="5729"/>
        <end position="5747"/>
    </location>
</feature>
<feature type="region of interest" description="Disordered" evidence="3">
    <location>
        <begin position="5580"/>
        <end position="5604"/>
    </location>
</feature>
<evidence type="ECO:0000256" key="3">
    <source>
        <dbReference type="SAM" id="MobiDB-lite"/>
    </source>
</evidence>
<feature type="compositionally biased region" description="Low complexity" evidence="3">
    <location>
        <begin position="6059"/>
        <end position="6090"/>
    </location>
</feature>
<feature type="compositionally biased region" description="Low complexity" evidence="3">
    <location>
        <begin position="5618"/>
        <end position="5649"/>
    </location>
</feature>
<feature type="region of interest" description="Disordered" evidence="3">
    <location>
        <begin position="5667"/>
        <end position="5700"/>
    </location>
</feature>
<feature type="region of interest" description="Disordered" evidence="3">
    <location>
        <begin position="5765"/>
        <end position="5797"/>
    </location>
</feature>
<feature type="transmembrane region" description="Helical" evidence="4">
    <location>
        <begin position="2660"/>
        <end position="2680"/>
    </location>
</feature>
<dbReference type="InterPro" id="IPR000436">
    <property type="entry name" value="Sushi_SCR_CCP_dom"/>
</dbReference>
<feature type="compositionally biased region" description="Low complexity" evidence="3">
    <location>
        <begin position="4992"/>
        <end position="5007"/>
    </location>
</feature>
<feature type="region of interest" description="Disordered" evidence="3">
    <location>
        <begin position="6747"/>
        <end position="6836"/>
    </location>
</feature>
<feature type="compositionally biased region" description="Low complexity" evidence="3">
    <location>
        <begin position="6549"/>
        <end position="6580"/>
    </location>
</feature>
<feature type="compositionally biased region" description="Low complexity" evidence="3">
    <location>
        <begin position="6216"/>
        <end position="6235"/>
    </location>
</feature>
<keyword evidence="4" id="KW-0812">Transmembrane</keyword>
<feature type="region of interest" description="Disordered" evidence="3">
    <location>
        <begin position="5080"/>
        <end position="5108"/>
    </location>
</feature>
<feature type="region of interest" description="Disordered" evidence="3">
    <location>
        <begin position="6500"/>
        <end position="6533"/>
    </location>
</feature>
<dbReference type="InterPro" id="IPR008979">
    <property type="entry name" value="Galactose-bd-like_sf"/>
</dbReference>
<dbReference type="InterPro" id="IPR051941">
    <property type="entry name" value="BG_Antigen-Binding_Lectin"/>
</dbReference>
<feature type="region of interest" description="Disordered" evidence="3">
    <location>
        <begin position="4835"/>
        <end position="4866"/>
    </location>
</feature>
<evidence type="ECO:0000256" key="4">
    <source>
        <dbReference type="SAM" id="Phobius"/>
    </source>
</evidence>
<keyword evidence="2" id="KW-0768">Sushi</keyword>
<feature type="region of interest" description="Disordered" evidence="3">
    <location>
        <begin position="5231"/>
        <end position="5253"/>
    </location>
</feature>
<feature type="compositionally biased region" description="Polar residues" evidence="3">
    <location>
        <begin position="6581"/>
        <end position="6607"/>
    </location>
</feature>
<feature type="compositionally biased region" description="Polar residues" evidence="3">
    <location>
        <begin position="6500"/>
        <end position="6509"/>
    </location>
</feature>
<feature type="region of interest" description="Disordered" evidence="3">
    <location>
        <begin position="6207"/>
        <end position="6238"/>
    </location>
</feature>
<keyword evidence="4" id="KW-0472">Membrane</keyword>
<dbReference type="PROSITE" id="PS50022">
    <property type="entry name" value="FA58C_3"/>
    <property type="match status" value="1"/>
</dbReference>
<feature type="region of interest" description="Disordered" evidence="3">
    <location>
        <begin position="5426"/>
        <end position="5448"/>
    </location>
</feature>
<dbReference type="EMBL" id="VXIV02001478">
    <property type="protein sequence ID" value="KAF6032775.1"/>
    <property type="molecule type" value="Genomic_DNA"/>
</dbReference>
<feature type="region of interest" description="Disordered" evidence="3">
    <location>
        <begin position="4884"/>
        <end position="4910"/>
    </location>
</feature>
<dbReference type="OrthoDB" id="547680at2759"/>
<dbReference type="SUPFAM" id="SSF49785">
    <property type="entry name" value="Galactose-binding domain-like"/>
    <property type="match status" value="10"/>
</dbReference>
<feature type="compositionally biased region" description="Low complexity" evidence="3">
    <location>
        <begin position="6363"/>
        <end position="6378"/>
    </location>
</feature>
<feature type="compositionally biased region" description="Low complexity" evidence="3">
    <location>
        <begin position="5824"/>
        <end position="5842"/>
    </location>
</feature>
<dbReference type="Gene3D" id="2.60.120.260">
    <property type="entry name" value="Galactose-binding domain-like"/>
    <property type="match status" value="11"/>
</dbReference>
<feature type="compositionally biased region" description="Low complexity" evidence="3">
    <location>
        <begin position="6803"/>
        <end position="6823"/>
    </location>
</feature>
<gene>
    <name evidence="7" type="ORF">EB796_008912</name>
</gene>
<evidence type="ECO:0000256" key="2">
    <source>
        <dbReference type="PROSITE-ProRule" id="PRU00302"/>
    </source>
</evidence>
<feature type="domain" description="F5/8 type C" evidence="5">
    <location>
        <begin position="2762"/>
        <end position="2919"/>
    </location>
</feature>
<feature type="transmembrane region" description="Helical" evidence="4">
    <location>
        <begin position="6898"/>
        <end position="6918"/>
    </location>
</feature>
<feature type="region of interest" description="Disordered" evidence="3">
    <location>
        <begin position="5818"/>
        <end position="5842"/>
    </location>
</feature>
<feature type="region of interest" description="Disordered" evidence="3">
    <location>
        <begin position="6309"/>
        <end position="6337"/>
    </location>
</feature>
<feature type="transmembrane region" description="Helical" evidence="4">
    <location>
        <begin position="2631"/>
        <end position="2654"/>
    </location>
</feature>
<feature type="region of interest" description="Disordered" evidence="3">
    <location>
        <begin position="6549"/>
        <end position="6627"/>
    </location>
</feature>
<feature type="region of interest" description="Disordered" evidence="3">
    <location>
        <begin position="5328"/>
        <end position="5351"/>
    </location>
</feature>
<feature type="compositionally biased region" description="Low complexity" evidence="3">
    <location>
        <begin position="6312"/>
        <end position="6327"/>
    </location>
</feature>
<dbReference type="InterPro" id="IPR000421">
    <property type="entry name" value="FA58C"/>
</dbReference>
<feature type="compositionally biased region" description="Low complexity" evidence="3">
    <location>
        <begin position="6754"/>
        <end position="6766"/>
    </location>
</feature>
<feature type="compositionally biased region" description="Low complexity" evidence="3">
    <location>
        <begin position="5580"/>
        <end position="5600"/>
    </location>
</feature>
<sequence>MTGKNLASLGSASQSSISRGSADVAIDGVTNFTRGADVYTATLWAPNQWWKVDLGQIIGLSKVIIVFPNDQETYIWSHDLHILTSVVTEYYSDISLNTPSWYSSYLYEGTPTDQILILNLDQETPTRHVALFSVLNSSLALQEVEVYGKSNLARFGAVSSSTSSLPSGSHKANDEVIGSHRYFMSQDEVSRSWWMVDLDHLSWLSSVYIYTAGFLDQQFDVYTSVDEEGSCWGETPITCASMFLVLNENTLGLLKESVLARVVAVVSESSTLILEEILIFGEIPSENLALGKPTAMRSAAGNDTRLAVDGMWSTFCQSDSLSTQWWMVDLEKLYLISEIVVFWHQNQTVTDSASLIYITTSWDNATGNMSDFNWRDDFTESLNQSAISYYRYEKWSLSRRVKLSVGFGFGAHIREVLVFGDNISSVCMMKDIDSDLPEVHVGSKVILESVSDYIQPGENISLVCPQGQGFNTSTQNLSLVETLVCSGGTWSSHEESISCMDIACEPPSNSSLYGYSGSVTIDNLIPLNQTLLLTCDNGISYESQCSRRGSMIIGQWIPPLTCVNMCPAPSVAHYTGYTKQYTADCINGSSCQVGETVELKCTDEETETLNKHICESSSNQTDWFPQSTCDTHCGLPPRIYGLDCTNNIPMELNSEHQKFPNRTRIECSCLAGFEPVNISQLIYMTCDGGLGEWVLSSVNPCILLTEVAWSANSSQLLYAKLDEYPVRATVCNTGFYVDVSYPNRHLVFDVTPAEDVEETEVIFSDIMVSSSEEYRSQLVDYRLDDIWQSQATHNQWAMLNLRTFISVLTVRLFFPNKDAQITVWIIFLHFLVITTLLGIPQVEKLSILSTLSSNDQTPDFDDGFWVKHFYSEQPIGGDMKDFNFDVGTVRCYKIALHSNSSQGIALREIQTYYLANLLHINSTAVSSTSVGNSTAKNVIDGVAVTSDHNSYFKSLAGRHPWLALYLGDRYFLIDIALVMNSNDVTGTNTSLFYKLDIDTSAIYELGNSMWTDIGSLSVDSPNVLIVSHPVDVFASHLAVVGQSHRSLIINEIMVFGYTLKNFAGDGETMQSSEELVGVTGAEKAVDGLIFDESVYSQTESDGHQWWRVDLLALRRVYSIVIYFSLADSLASNIQVLGSQGVTAANPHLYKNTWSIELYNGIASVSPYLTIHLDQSKLLRHVAILSEEDVGLLLTEVELYGNADDATDFRRRYPGESFELKCPQSMSIVCPNCSATVTCSLNIDSNTGVFDMFWNVTEEQKLYCQDHVICDPENLNWSEMGLPSSVEPFSSTDVVLSGTKLSYQCGSDKIGISASGRMLMFGSIVCSSEGKWIAGDPENTITSCINRTTSEINLALNKTTDISSISSGNLSYLVDGLFDTSGSSVEILSTDSEANQWWKIDLFAIYGIREVILYASNDTLHTIQQLHILTSVATYPDSVPSVYSNSWNSLHVYDGPPTHWVVTVQFTYSAPARHVALLSLYDEGFGLQEVEILGTENLAISRPTATSSMAVHSFFAVDSFIGSHGFFTSELGEGQWFMVNLVNQFYLGSVFIYTNGLSMDNAILYTLDELHPEHWNVDPSLWPDNFTLSKSSASVHYVVFNKILVQGLAVYNKLEDKLVIEEIVVFGLPPSGMCMVSDIGLSLPELDIENRLILQNMSFLEPGEELSVSCASGKSSNITQLDQPFVENIKCRSLYLSIDIACEPPSNSSMYEYSGSVTVDNLIPLNETLLLTCDNGISYESQCSRRGNMRIGQWIPPLTCENQTCSYNQQPSVWGEEHEKNREYLASNNRLLIGESATFQCSEAYVGQPAQYTCTVNAHGDAELQPISNETVPPCRENKELSCGIPGDIFGMTCTDSTLSADAPDWQRYPDGTELPCSCQSGFHQVSEEPIIVCNGTTRQWTPTYGMPCIADTNLSNLLEDSESQLISLDNGLRLLVECNENSSMSPSYPSRRELLEVQNLTDSPPINCYNKLTKIAIEVEVSSNAGHKNRLIDTGLSKSWVSEATSQQWLMATWTGIYTVTVIRLYLPGMIDLHYKEGDIVGYAVALLSGYGEGLRVKELEIYGIGNLLTNQHSVSSKSGNANLAVDGLLVRVPEITSVFRSDPGSKEWWFVFLGDVYQIGVISVINTGNDPGSLIRILLAIKTNVSWNEVYAQERPVLYALTVKYSPTISASHIALVHTGNGTLVIEEVFVVGYRLDDYTALPTTTIQPGTHENTVWVTVNLGISRRVYSIIVFLDSSNSSSSTADVHVLTSQAKSIKNIVSVNDRVWSRKSLELLGAPYKVVTLSPPQYIQHIALLTSSDSNLRISEVMVLGRGQGCMFKTGMENFASYAEDNFDFNNRHVGSSFNLECKSKLWQMKCENCSSKVSCVYEIGSDGTSFDMVWDVTEQQKLYCRNSSVCLVSDIQFSAISIPSHFSIRSEAEYIFPGDSIPVYCPDSSATPRYTLICSSSLTWLLESTLSTFCPREDMTGKNLASLGSASQSSISRGSADVAIDGVFNFTRGADVYTATLWAPNQWWKVDLGLIISLSKVIIAFPYDQDTHNWSLSFHIETSVLADYNSEIPRDTPFCYHSYSLEGTTTKPILIMHLPETAPARHVAIVTLQNSSLALQEVQVYGKSMYSNILLCKAHVLFYNLVKVSLYVLITAVEICKLFINMFGLSVTWLGLVLYQVAPVFLPAALTKPMMKSWWMVDLDHLSWLSSVYIYTAGFLDQKFDVYTSVDEERSCWGETPLTCASMFLLLNESTLGLLEESVLARVVAVVSESSTLILEEVLIFGETPSKNLALGKPTSNRTTAGNEARLAVDGMWSTFYQSFPIGTQWLIIDLETFHLISEIVVFWHQNQTVKSSPPPIHITTSRDDKDGKMCEFTWTDDFTESLDHPGNSYYRYEKWRFARRVKISVPFLRAYFGLHIREVLIFGSDDISSVCMMKDIDSELPEVHVGSKIILEAVSDYIQPGDNISLVCPQGQGFNTSSQDLSLVETLVCAGGTWASHEESISCMDIACEPPSNSSLYQYTGSVTIDNLIPLNQTLLLTCDNGISYESQCSGNGSMRIGQWIPPLTCVKKCPAPSVTHYTGYTKQYTADCINGSSCQVGETVELKCTDEETETLNKHICENSSNQTDWFPQSTCDTHCGLPPRIYGLDCTNNIPMELNSEHQKFPNRTRIECSCLTGFEPVNISQLTYMTCDGELGEWVLSSVNPCILITEETWSANSSQLLYAKLDEYPVRATVCNTGFYMDVSYPNRHLVFDVTPAEDIEKTEVTCLRMFCLYDCFFLFRCGCDAGSLLGKSNNFTLQPLQQFYGPGEDAVFDCKSTNNTLMGLDVDERIFKCIVTFQLNSETNLNETTLQWNTLPHDVYCEAQVVNTEPEVITRKSYGSIKFADQVEVALLSLWDITVSSSDGSRGVLVDYRLDYVWQSQATTAQWAMLEFQKFISVVTIRLYLPKGASEFLRHQSMLYMLIVYVASRHNFRISLVLCVYLAILGITQVEKLSILSTLSSNDQTPEFDDGFWVKHFYSEQPIDSDMKDFNFDVGTVRCYKIALHSNSSQGLALREIQTYYLANLLHINSTAVSSTSVGNSTAKNVIDGIAVTSDHNSYFKSLAGRHPWLALYLGDRYFLIDIALVMSSNDVTGRNTSLFYKLDIDTSAIYESGNSMWTNIGSLSVDSPNVLIVSHPVDVFASHLAVVGQNHRSLIINEIMVFGYTLRNFAGDGETMQSSEELVGVTGAENAVDGLIFDENVYSQTESDGHQWWRVDLLALRRVYSIVIYSSLADSPASNIQVLGSQGVTAANPHLYKNTWSIELYNGIAFVSPYLTIHLDQSKLLHHVAILSEEDVGLLLTEVELYGNDQVCIFRDGDESYSRLATDETDFRRRYPGESFELKCPQSMSIVCPNCSATVTCSLNIDSNTGVFDMFWNVTDEQKLYCQDITLCTQRDANNALPQYLSLVEPSEYLIAGSLQPYQCSSHRSGVSSTGIPLAYSYLICSSDGKWAVGDPENTITSCINRTTSEINLANNITTDISSISSGNLSYLVDGLFDTSGSSVEILSTDSEANQWWKIDLFAIYGIREVILYASNDTLHTIQQLHILTSVVTYPDSVPSVYSDSWNSLHVYDGPPTHWVVAVQFTYRAPARHVALLSLYDEGFGLQEVEILGTENLAFGSPFEVSSVSPYRRRHAAKVVDGIVAAIECFKTDVGKGQWFMVDLLSEYQLECVYVYSVELAADSATLYAASEIRSAHWGVDPTEHPDHWAANFTLNQLSAGLLSTMFSEKFFAQGIALYSLLDYGLVIDELIVFGFLEQEPLCGEDLQYSIWEAERLNHRLLGGEPGKLPINKSVTFVCQDGYIGDAVNYTCTWEEYKGPVLKVLSDSSFASCQEVNVCPAPSVAHYTGYTKQYTADCINGSSCQVGETVELKCTDEETETLNKHICENSSNQTDWFPQPTCGAYCNAPPHVHSIDCSSSSGEFSPGRYAHGTVIKCTCAPGFVKGGNADDPTMTCADDDWKVNNSCLADALPLHQQNVDVTYLKIEEKPFISISCEDGFYFNRPAPHGTLLFDLADNVTVLNDTLCLPGCNPQEIEQAIDGVVIIPRVSSYGLNAEVVLGCADGQILDGVQGVETILRCIGINDARFSEMTKIVGFIWYSLPTNASCVHAGATTEINTSSDSTTTSFKSESTTGAQTISDISTTITKVDTTISAETSPDLTTTNVDTSSVSSTTSFKSESTTGAQTISDIPTTVTEVDTTINTDTSDLTTTNVDTSSDSTTTSFKSELTTDAQTISDISSIITKVDTTISAETSPDLTTTNVDTSSDSTTTSFKSESTTGAQTISHIPTTVTEVDTTVNTDTSPDLTTTNVDTSSVSTTTSFKSKSTTGAQTISDIPTTVTEVDTTINTDTSPDLTTTNVDTSSVSTTTSFKSESTTGAQTISDIPTTVTEVDTTINADTSPDLTTTNVDTSSDSTTTSFKSESTTGAQTISDIPTTVTEVDTAINTDTSPDLTTTNVDTSSVSTTTSFKSKSTTGAQTISDVPTTVTEVDTTINTDTSPDLTTTNVDTSSVSTTTSFKSESTTGAQTISDIPTTVTEVDTTINTDTSPDLTTTNVDTSSDSTTTSFKSKSTTGAQTISDVPTTVTEVDTTINTDTSPDLTTTNVETSSVSTTTSFKSESTTGAQTISDIPTTVTEVDTTINTDTSPDLTTTNVYTSSVSTTTSFKLESTTGAQTISDVPTTVTEVQTTINTDTSPDLTTTNVDTSSVSTTTSFKSESTTGAQTISDIPTTVTEVDTTINTDTSPDLTTTNVDTSSDSTTTSFKSESTTDAQTITDIPTTVTEVQTTINTDTSPDLTTTNVDTSSVSTTTSFKSESTTGAQTISDIPTTVTEVDTTINTDTSPDLTTTNVDTSSDSTTTSFKSESTTDAQTITDIPTTVTEVQTTINTDTSPDLTTTNVDTSSVSTTTSFKSESTTGAQTISDIPTTVTEVDTTINTDTSDLTRTNVDTSSVSSTTSFKSESTTGAQTISDVPTTVTEVDTTINTDTSPGLTTTNVETSSDSTTTSFKSESTTGAQTISDIPTTVTEVDTTIITDTSPDLTTTNVDTSSDSTTTSFKSESTTGAQTMSDIPTTVTEVDTTINTDTSPDLTTTNVDTSSDSTTTSFKSESTTGAQTISDIPTTVTEVDTTINTDTSPDLTTTNVDTSSDSTTTSFKSESTTGAQTISDIPTTVTEVDTTIITDTSPDLTTTNVDTSSVSTTTSFKSESTTGAQTMSDIPTTVTEVDTTINTDTSPDLTTTNVDTSSDSTTTSFKSESTTGAQTISDIPTTVTEVDTKINTDTSPDLTTTNVDTSSDSTTTSFKSKSTTGAQTISDVSTTVTEVDTTINTDTSPDLTTTNVDTFSDSTTTSFKSESTTGAQTISDIPATVTEVDTTINTDTSPDLTTTDVDTSSVSSTTSFKSESTTGAQTISDIPTTVTEVDTTINTDTSPDLTTTNVDTSSYSTTTSFKSESTTDAQTISDISSTITKVDTTINNDTSPDLTTTDIDTSSVSTTTSFKSESTTGAQTISDVPTTVTEVDTTINTDTSPDLTTTNVETSSDSTTTSFKSQSTTGAQTISDIPTAVTEVDTTINTDTSPDLTTTNVDTSSYSTTTSFKSESTTDAQTISDISSTITKVDTTINTDTSPDLTTTNVDTSSDSTTTSFKSESTTGAQTISDVPITVTEVDTTINTDTSPDLTTTNVETSSDSTTTSFKSESATGAQTISDIPTTVTEVDTTNNTDTSPDLITTNVDTSSYSTTTSFKSESTTDAQTISDISSTITKLDTTINAETSPDLTTTNVDTSSDSTTTPFKSESTTDAQTLSDISTTVTEVDTTINADTSPDLTTTNVDTSSVSTTTSFKSESTTGAQTISDVPTTVTEVDTTINTDTSPDLTTTNVDTSSVSTTTSFKSESTTGAQTISDIPTTVTEVDTTIITDTSPDLTTTNVDTSSDSTTIFFKSESTTGAQTISDIPTTVTEVDSTINTDTSPDLTTTNVDTSSVSSTTSFKSESTTGAQTISDIPTTVTEVDTTINTDTSPGLTTTDVDTSSVSTTTSFKSESTTGAQTVSDIPTTVTEVDSTNNTDTSPGLTTTDVDTSSVSTTTSFKSESTTGAQTIFDVPTTVTEVDTTINTDTSPDLTTTNVDTSSVSTTTSFKSESTTGAQTISDITTTVTEVDTTIITDTSDLTTTNVDTFSDLTMTSFQSESTTDAQTISDISTTVTEVDTTINAETSPDLTTTNVDTSNSVTSHPTISTVTAPVAKSTTEVMSTSSVADTTTELHSDQFSSVQSHRSDSTSSSTNSDLTSEPPSSPSGSRVPTMTEIEYMVPMDFTTEWGTDPEPEETPFYYITTDEKPWRETTAEFSSPTPLGLEGSSDSPSTLTYSLVFIILMLIIHAVFVLLF</sequence>
<dbReference type="SMART" id="SM00032">
    <property type="entry name" value="CCP"/>
    <property type="match status" value="8"/>
</dbReference>
<feature type="region of interest" description="Disordered" evidence="3">
    <location>
        <begin position="6402"/>
        <end position="6427"/>
    </location>
</feature>
<accession>A0A7J7K3K8</accession>
<keyword evidence="4" id="KW-1133">Transmembrane helix</keyword>
<proteinExistence type="predicted"/>
<feature type="region of interest" description="Disordered" evidence="3">
    <location>
        <begin position="4936"/>
        <end position="4966"/>
    </location>
</feature>
<feature type="compositionally biased region" description="Low complexity" evidence="3">
    <location>
        <begin position="4794"/>
        <end position="4817"/>
    </location>
</feature>
<dbReference type="Proteomes" id="UP000593567">
    <property type="component" value="Unassembled WGS sequence"/>
</dbReference>
<dbReference type="PANTHER" id="PTHR45713">
    <property type="entry name" value="FTP DOMAIN-CONTAINING PROTEIN"/>
    <property type="match status" value="1"/>
</dbReference>
<name>A0A7J7K3K8_BUGNE</name>
<feature type="region of interest" description="Disordered" evidence="3">
    <location>
        <begin position="6357"/>
        <end position="6378"/>
    </location>
</feature>
<feature type="region of interest" description="Disordered" evidence="3">
    <location>
        <begin position="4792"/>
        <end position="4819"/>
    </location>
</feature>
<feature type="region of interest" description="Disordered" evidence="3">
    <location>
        <begin position="5031"/>
        <end position="5057"/>
    </location>
</feature>
<feature type="compositionally biased region" description="Low complexity" evidence="3">
    <location>
        <begin position="6608"/>
        <end position="6627"/>
    </location>
</feature>
<evidence type="ECO:0000313" key="8">
    <source>
        <dbReference type="Proteomes" id="UP000593567"/>
    </source>
</evidence>
<keyword evidence="8" id="KW-1185">Reference proteome</keyword>
<feature type="region of interest" description="Disordered" evidence="3">
    <location>
        <begin position="5913"/>
        <end position="5938"/>
    </location>
</feature>
<feature type="compositionally biased region" description="Low complexity" evidence="3">
    <location>
        <begin position="6165"/>
        <end position="6188"/>
    </location>
</feature>
<feature type="compositionally biased region" description="Low complexity" evidence="3">
    <location>
        <begin position="5765"/>
        <end position="5796"/>
    </location>
</feature>
<feature type="compositionally biased region" description="Polar residues" evidence="3">
    <location>
        <begin position="6767"/>
        <end position="6802"/>
    </location>
</feature>
<feature type="region of interest" description="Disordered" evidence="3">
    <location>
        <begin position="5276"/>
        <end position="5308"/>
    </location>
</feature>
<feature type="compositionally biased region" description="Low complexity" evidence="3">
    <location>
        <begin position="6510"/>
        <end position="6531"/>
    </location>
</feature>
<feature type="region of interest" description="Disordered" evidence="3">
    <location>
        <begin position="5374"/>
        <end position="5406"/>
    </location>
</feature>